<keyword evidence="4" id="KW-0325">Glycoprotein</keyword>
<feature type="chain" id="PRO_5044545433" evidence="7">
    <location>
        <begin position="17"/>
        <end position="363"/>
    </location>
</feature>
<evidence type="ECO:0000256" key="2">
    <source>
        <dbReference type="ARBA" id="ARBA00022737"/>
    </source>
</evidence>
<dbReference type="GO" id="GO:0031638">
    <property type="term" value="P:zymogen activation"/>
    <property type="evidence" value="ECO:0007669"/>
    <property type="project" value="TreeGrafter"/>
</dbReference>
<accession>A0A0P6JJT7</accession>
<dbReference type="PROSITE" id="PS00420">
    <property type="entry name" value="SRCR_1"/>
    <property type="match status" value="2"/>
</dbReference>
<evidence type="ECO:0000313" key="10">
    <source>
        <dbReference type="Proteomes" id="UP000694906"/>
    </source>
</evidence>
<dbReference type="Pfam" id="PF00530">
    <property type="entry name" value="SRCR"/>
    <property type="match status" value="3"/>
</dbReference>
<feature type="disulfide bond" evidence="5">
    <location>
        <begin position="331"/>
        <end position="341"/>
    </location>
</feature>
<feature type="domain" description="SRCR" evidence="8">
    <location>
        <begin position="155"/>
        <end position="255"/>
    </location>
</feature>
<dbReference type="AlphaFoldDB" id="A0A0P6JJT7"/>
<evidence type="ECO:0000256" key="3">
    <source>
        <dbReference type="ARBA" id="ARBA00023157"/>
    </source>
</evidence>
<dbReference type="FunFam" id="3.10.250.10:FF:000010">
    <property type="entry name" value="T-cell differentiation antigen CD6"/>
    <property type="match status" value="2"/>
</dbReference>
<keyword evidence="1 7" id="KW-0732">Signal</keyword>
<evidence type="ECO:0000313" key="9">
    <source>
        <dbReference type="EMBL" id="JAO01820.1"/>
    </source>
</evidence>
<dbReference type="SUPFAM" id="SSF56487">
    <property type="entry name" value="SRCR-like"/>
    <property type="match status" value="3"/>
</dbReference>
<dbReference type="OrthoDB" id="536948at2759"/>
<feature type="disulfide bond" evidence="5">
    <location>
        <begin position="96"/>
        <end position="106"/>
    </location>
</feature>
<sequence>MSLLLTLILAICPGLGLLESAPRVRLVGGPHRCEGRVEVEQNGQWGTVCDDGWDLQDVAVVCRELGCGIAKKSPSGTQYKPLAEKDQSVLIQNVGCSGMEDTLAQCEQDEDVFNCPHEEDAGASCEKPESSSSTGPESSFSLAPEVPFFLVPDSVRLASGPGHCVGRVEVEHKGQWSTVCKTGWNLQAAKVLCRQLGCGRALVAQRQCKETTQGQGSIWMSKMTCLGEEAMLQDCDSGPLKNSCTHHDDAWVECEDAFDLRLVGGDKFCSGRLEVLHKNDWGTVCDDSWGEQEDQVVCKQLGCGKPLFSSSKTQKRYGPGVGRIWLDDVRCSGKEKSLDQCKHRFWGHHDCVHKEDVSVTCSE</sequence>
<dbReference type="KEGG" id="hgl:101707771"/>
<evidence type="ECO:0000256" key="1">
    <source>
        <dbReference type="ARBA" id="ARBA00022729"/>
    </source>
</evidence>
<dbReference type="EMBL" id="GEBF01001813">
    <property type="protein sequence ID" value="JAO01820.1"/>
    <property type="molecule type" value="Transcribed_RNA"/>
</dbReference>
<keyword evidence="2" id="KW-0677">Repeat</keyword>
<feature type="disulfide bond" evidence="5">
    <location>
        <begin position="193"/>
        <end position="254"/>
    </location>
</feature>
<feature type="compositionally biased region" description="Low complexity" evidence="6">
    <location>
        <begin position="130"/>
        <end position="139"/>
    </location>
</feature>
<dbReference type="GO" id="GO:0005886">
    <property type="term" value="C:plasma membrane"/>
    <property type="evidence" value="ECO:0007669"/>
    <property type="project" value="TreeGrafter"/>
</dbReference>
<dbReference type="InterPro" id="IPR036772">
    <property type="entry name" value="SRCR-like_dom_sf"/>
</dbReference>
<dbReference type="InterPro" id="IPR001190">
    <property type="entry name" value="SRCR"/>
</dbReference>
<dbReference type="PANTHER" id="PTHR48071">
    <property type="entry name" value="SRCR DOMAIN-CONTAINING PROTEIN"/>
    <property type="match status" value="1"/>
</dbReference>
<reference evidence="11" key="2">
    <citation type="submission" date="2025-04" db="UniProtKB">
        <authorList>
            <consortium name="RefSeq"/>
        </authorList>
    </citation>
    <scope>IDENTIFICATION</scope>
</reference>
<dbReference type="GeneID" id="101707771"/>
<dbReference type="OMA" id="EQKGQWG"/>
<feature type="region of interest" description="Disordered" evidence="6">
    <location>
        <begin position="119"/>
        <end position="139"/>
    </location>
</feature>
<proteinExistence type="predicted"/>
<feature type="signal peptide" evidence="7">
    <location>
        <begin position="1"/>
        <end position="16"/>
    </location>
</feature>
<dbReference type="CTD" id="922"/>
<dbReference type="GO" id="GO:0005615">
    <property type="term" value="C:extracellular space"/>
    <property type="evidence" value="ECO:0007669"/>
    <property type="project" value="TreeGrafter"/>
</dbReference>
<dbReference type="RefSeq" id="XP_004858827.1">
    <property type="nucleotide sequence ID" value="XM_004858770.2"/>
</dbReference>
<evidence type="ECO:0000259" key="8">
    <source>
        <dbReference type="PROSITE" id="PS50287"/>
    </source>
</evidence>
<dbReference type="PANTHER" id="PTHR48071:SF8">
    <property type="entry name" value="CD5 ANTIGEN-LIKE"/>
    <property type="match status" value="1"/>
</dbReference>
<dbReference type="Proteomes" id="UP000694906">
    <property type="component" value="Unplaced"/>
</dbReference>
<evidence type="ECO:0000256" key="6">
    <source>
        <dbReference type="SAM" id="MobiDB-lite"/>
    </source>
</evidence>
<dbReference type="PROSITE" id="PS50287">
    <property type="entry name" value="SRCR_2"/>
    <property type="match status" value="3"/>
</dbReference>
<dbReference type="FunFam" id="3.10.250.10:FF:000006">
    <property type="entry name" value="neurotrypsin isoform X2"/>
    <property type="match status" value="1"/>
</dbReference>
<keyword evidence="10" id="KW-1185">Reference proteome</keyword>
<evidence type="ECO:0000313" key="11">
    <source>
        <dbReference type="RefSeq" id="XP_004858827.1"/>
    </source>
</evidence>
<feature type="disulfide bond" evidence="5">
    <location>
        <begin position="225"/>
        <end position="235"/>
    </location>
</feature>
<feature type="domain" description="SRCR" evidence="8">
    <location>
        <begin position="260"/>
        <end position="362"/>
    </location>
</feature>
<reference evidence="9" key="1">
    <citation type="submission" date="2015-10" db="EMBL/GenBank/DDBJ databases">
        <title>FRAMA: From RNA-seq data to annotated mRNA assemblies.</title>
        <authorList>
            <person name="Bens M."/>
            <person name="Sahm A."/>
            <person name="Jahn N."/>
            <person name="Morhart M."/>
            <person name="Holtze S."/>
            <person name="Hildebrandt T.B."/>
            <person name="Platzer M."/>
            <person name="Szafranski K."/>
        </authorList>
    </citation>
    <scope>NUCLEOTIDE SEQUENCE</scope>
    <source>
        <tissue evidence="9">Liver</tissue>
    </source>
</reference>
<dbReference type="PRINTS" id="PR00258">
    <property type="entry name" value="SPERACTRCPTR"/>
</dbReference>
<dbReference type="Bgee" id="ENSHGLG00000006555">
    <property type="expression patterns" value="Expressed in liver and 2 other cell types or tissues"/>
</dbReference>
<evidence type="ECO:0000256" key="5">
    <source>
        <dbReference type="PROSITE-ProRule" id="PRU00196"/>
    </source>
</evidence>
<name>A0A0P6JJT7_HETGA</name>
<protein>
    <submittedName>
        <fullName evidence="9 11">CD5 antigen-like</fullName>
    </submittedName>
</protein>
<feature type="domain" description="SRCR" evidence="8">
    <location>
        <begin position="24"/>
        <end position="126"/>
    </location>
</feature>
<organism evidence="9">
    <name type="scientific">Heterocephalus glaber</name>
    <name type="common">Naked mole rat</name>
    <dbReference type="NCBI Taxonomy" id="10181"/>
    <lineage>
        <taxon>Eukaryota</taxon>
        <taxon>Metazoa</taxon>
        <taxon>Chordata</taxon>
        <taxon>Craniata</taxon>
        <taxon>Vertebrata</taxon>
        <taxon>Euteleostomi</taxon>
        <taxon>Mammalia</taxon>
        <taxon>Eutheria</taxon>
        <taxon>Euarchontoglires</taxon>
        <taxon>Glires</taxon>
        <taxon>Rodentia</taxon>
        <taxon>Hystricomorpha</taxon>
        <taxon>Bathyergidae</taxon>
        <taxon>Heterocephalus</taxon>
    </lineage>
</organism>
<comment type="caution">
    <text evidence="5">Lacks conserved residue(s) required for the propagation of feature annotation.</text>
</comment>
<evidence type="ECO:0000256" key="7">
    <source>
        <dbReference type="SAM" id="SignalP"/>
    </source>
</evidence>
<keyword evidence="3 5" id="KW-1015">Disulfide bond</keyword>
<dbReference type="GO" id="GO:0004252">
    <property type="term" value="F:serine-type endopeptidase activity"/>
    <property type="evidence" value="ECO:0007669"/>
    <property type="project" value="TreeGrafter"/>
</dbReference>
<dbReference type="SMART" id="SM00202">
    <property type="entry name" value="SR"/>
    <property type="match status" value="3"/>
</dbReference>
<dbReference type="Gene3D" id="3.10.250.10">
    <property type="entry name" value="SRCR-like domain"/>
    <property type="match status" value="3"/>
</dbReference>
<gene>
    <name evidence="9" type="primary">CD5L</name>
    <name evidence="11" type="synonym">Cd5l</name>
</gene>
<feature type="disulfide bond" evidence="5">
    <location>
        <begin position="180"/>
        <end position="244"/>
    </location>
</feature>
<evidence type="ECO:0000256" key="4">
    <source>
        <dbReference type="ARBA" id="ARBA00023180"/>
    </source>
</evidence>